<dbReference type="PANTHER" id="PTHR22812">
    <property type="entry name" value="CHROMOBOX PROTEIN"/>
    <property type="match status" value="1"/>
</dbReference>
<dbReference type="GO" id="GO:0006338">
    <property type="term" value="P:chromatin remodeling"/>
    <property type="evidence" value="ECO:0007669"/>
    <property type="project" value="UniProtKB-ARBA"/>
</dbReference>
<comment type="caution">
    <text evidence="5">The sequence shown here is derived from an EMBL/GenBank/DDBJ whole genome shotgun (WGS) entry which is preliminary data.</text>
</comment>
<accession>A0A9Q3H1S9</accession>
<dbReference type="CDD" id="cd00024">
    <property type="entry name" value="CD_CSD"/>
    <property type="match status" value="1"/>
</dbReference>
<keyword evidence="2" id="KW-0539">Nucleus</keyword>
<evidence type="ECO:0000256" key="2">
    <source>
        <dbReference type="ARBA" id="ARBA00023242"/>
    </source>
</evidence>
<dbReference type="SUPFAM" id="SSF54160">
    <property type="entry name" value="Chromo domain-like"/>
    <property type="match status" value="1"/>
</dbReference>
<dbReference type="OrthoDB" id="2630497at2759"/>
<dbReference type="Gene3D" id="2.40.50.40">
    <property type="match status" value="1"/>
</dbReference>
<evidence type="ECO:0000313" key="6">
    <source>
        <dbReference type="Proteomes" id="UP000765509"/>
    </source>
</evidence>
<dbReference type="InterPro" id="IPR016197">
    <property type="entry name" value="Chromo-like_dom_sf"/>
</dbReference>
<dbReference type="PROSITE" id="PS50013">
    <property type="entry name" value="CHROMO_2"/>
    <property type="match status" value="1"/>
</dbReference>
<reference evidence="5" key="1">
    <citation type="submission" date="2021-03" db="EMBL/GenBank/DDBJ databases">
        <title>Draft genome sequence of rust myrtle Austropuccinia psidii MF-1, a brazilian biotype.</title>
        <authorList>
            <person name="Quecine M.C."/>
            <person name="Pachon D.M.R."/>
            <person name="Bonatelli M.L."/>
            <person name="Correr F.H."/>
            <person name="Franceschini L.M."/>
            <person name="Leite T.F."/>
            <person name="Margarido G.R.A."/>
            <person name="Almeida C.A."/>
            <person name="Ferrarezi J.A."/>
            <person name="Labate C.A."/>
        </authorList>
    </citation>
    <scope>NUCLEOTIDE SEQUENCE</scope>
    <source>
        <strain evidence="5">MF-1</strain>
    </source>
</reference>
<dbReference type="GO" id="GO:0005634">
    <property type="term" value="C:nucleus"/>
    <property type="evidence" value="ECO:0007669"/>
    <property type="project" value="UniProtKB-SubCell"/>
</dbReference>
<dbReference type="Pfam" id="PF00385">
    <property type="entry name" value="Chromo"/>
    <property type="match status" value="1"/>
</dbReference>
<evidence type="ECO:0000256" key="3">
    <source>
        <dbReference type="SAM" id="SignalP"/>
    </source>
</evidence>
<sequence>MQIKLEQVLLLSILVTWYGSHPRTSNQLGPPKTVWKSIGSFTNLAESENSYLPSKWKYINQFFHISLLEPDKTSTIANHHQEPSPPVIIEEEEEWEVTQIQDPKLKRGKLWYLVEWKGFSQDPQRATWESTESLKVCPELIKHFHSLYPEKAGPNSSRAWSFMVLCGERNNQK</sequence>
<dbReference type="AlphaFoldDB" id="A0A9Q3H1S9"/>
<feature type="chain" id="PRO_5040114158" description="Chromo domain-containing protein" evidence="3">
    <location>
        <begin position="23"/>
        <end position="173"/>
    </location>
</feature>
<dbReference type="InterPro" id="IPR051219">
    <property type="entry name" value="Heterochromatin_chromo-domain"/>
</dbReference>
<comment type="subcellular location">
    <subcellularLocation>
        <location evidence="1">Nucleus</location>
    </subcellularLocation>
</comment>
<keyword evidence="6" id="KW-1185">Reference proteome</keyword>
<evidence type="ECO:0000259" key="4">
    <source>
        <dbReference type="PROSITE" id="PS50013"/>
    </source>
</evidence>
<name>A0A9Q3H1S9_9BASI</name>
<evidence type="ECO:0000256" key="1">
    <source>
        <dbReference type="ARBA" id="ARBA00004123"/>
    </source>
</evidence>
<feature type="signal peptide" evidence="3">
    <location>
        <begin position="1"/>
        <end position="22"/>
    </location>
</feature>
<protein>
    <recommendedName>
        <fullName evidence="4">Chromo domain-containing protein</fullName>
    </recommendedName>
</protein>
<dbReference type="InterPro" id="IPR000953">
    <property type="entry name" value="Chromo/chromo_shadow_dom"/>
</dbReference>
<dbReference type="InterPro" id="IPR023780">
    <property type="entry name" value="Chromo_domain"/>
</dbReference>
<organism evidence="5 6">
    <name type="scientific">Austropuccinia psidii MF-1</name>
    <dbReference type="NCBI Taxonomy" id="1389203"/>
    <lineage>
        <taxon>Eukaryota</taxon>
        <taxon>Fungi</taxon>
        <taxon>Dikarya</taxon>
        <taxon>Basidiomycota</taxon>
        <taxon>Pucciniomycotina</taxon>
        <taxon>Pucciniomycetes</taxon>
        <taxon>Pucciniales</taxon>
        <taxon>Sphaerophragmiaceae</taxon>
        <taxon>Austropuccinia</taxon>
    </lineage>
</organism>
<gene>
    <name evidence="5" type="ORF">O181_026040</name>
</gene>
<dbReference type="Proteomes" id="UP000765509">
    <property type="component" value="Unassembled WGS sequence"/>
</dbReference>
<proteinExistence type="predicted"/>
<dbReference type="EMBL" id="AVOT02008599">
    <property type="protein sequence ID" value="MBW0486325.1"/>
    <property type="molecule type" value="Genomic_DNA"/>
</dbReference>
<evidence type="ECO:0000313" key="5">
    <source>
        <dbReference type="EMBL" id="MBW0486325.1"/>
    </source>
</evidence>
<keyword evidence="3" id="KW-0732">Signal</keyword>
<feature type="domain" description="Chromo" evidence="4">
    <location>
        <begin position="95"/>
        <end position="156"/>
    </location>
</feature>